<keyword evidence="1" id="KW-1133">Transmembrane helix</keyword>
<sequence>MRSTEALTFLGALLSSGAALACETCRPAVEAGIFNEHFWGRLAITVLPFAVILCVVARLHFTARAEGEP</sequence>
<keyword evidence="2" id="KW-0732">Signal</keyword>
<feature type="transmembrane region" description="Helical" evidence="1">
    <location>
        <begin position="37"/>
        <end position="61"/>
    </location>
</feature>
<comment type="caution">
    <text evidence="3">The sequence shown here is derived from an EMBL/GenBank/DDBJ whole genome shotgun (WGS) entry which is preliminary data.</text>
</comment>
<keyword evidence="1" id="KW-0812">Transmembrane</keyword>
<evidence type="ECO:0000256" key="1">
    <source>
        <dbReference type="SAM" id="Phobius"/>
    </source>
</evidence>
<dbReference type="Proteomes" id="UP001516472">
    <property type="component" value="Unassembled WGS sequence"/>
</dbReference>
<evidence type="ECO:0000313" key="4">
    <source>
        <dbReference type="Proteomes" id="UP001516472"/>
    </source>
</evidence>
<organism evidence="3 4">
    <name type="scientific">Corallococcus soli</name>
    <dbReference type="NCBI Taxonomy" id="2710757"/>
    <lineage>
        <taxon>Bacteria</taxon>
        <taxon>Pseudomonadati</taxon>
        <taxon>Myxococcota</taxon>
        <taxon>Myxococcia</taxon>
        <taxon>Myxococcales</taxon>
        <taxon>Cystobacterineae</taxon>
        <taxon>Myxococcaceae</taxon>
        <taxon>Corallococcus</taxon>
    </lineage>
</organism>
<dbReference type="EMBL" id="JAAIYO010000017">
    <property type="protein sequence ID" value="MBE4753314.1"/>
    <property type="molecule type" value="Genomic_DNA"/>
</dbReference>
<proteinExistence type="predicted"/>
<evidence type="ECO:0000256" key="2">
    <source>
        <dbReference type="SAM" id="SignalP"/>
    </source>
</evidence>
<protein>
    <submittedName>
        <fullName evidence="3">Uncharacterized protein</fullName>
    </submittedName>
</protein>
<feature type="chain" id="PRO_5047092262" evidence="2">
    <location>
        <begin position="22"/>
        <end position="69"/>
    </location>
</feature>
<dbReference type="RefSeq" id="WP_193430460.1">
    <property type="nucleotide sequence ID" value="NZ_CBCSIP010000165.1"/>
</dbReference>
<accession>A0ABR9PZJ6</accession>
<gene>
    <name evidence="3" type="ORF">G4177_34700</name>
</gene>
<reference evidence="3 4" key="1">
    <citation type="submission" date="2020-02" db="EMBL/GenBank/DDBJ databases">
        <authorList>
            <person name="Babadi Z.K."/>
            <person name="Risdian C."/>
            <person name="Ebrahimipour G.H."/>
            <person name="Wink J."/>
        </authorList>
    </citation>
    <scope>NUCLEOTIDE SEQUENCE [LARGE SCALE GENOMIC DNA]</scope>
    <source>
        <strain evidence="3 4">ZKHCc1 1396</strain>
    </source>
</reference>
<keyword evidence="1" id="KW-0472">Membrane</keyword>
<keyword evidence="4" id="KW-1185">Reference proteome</keyword>
<evidence type="ECO:0000313" key="3">
    <source>
        <dbReference type="EMBL" id="MBE4753314.1"/>
    </source>
</evidence>
<name>A0ABR9PZJ6_9BACT</name>
<feature type="signal peptide" evidence="2">
    <location>
        <begin position="1"/>
        <end position="21"/>
    </location>
</feature>